<keyword evidence="3" id="KW-0813">Transport</keyword>
<dbReference type="InterPro" id="IPR027470">
    <property type="entry name" value="Cation_efflux_CTD"/>
</dbReference>
<dbReference type="InterPro" id="IPR036837">
    <property type="entry name" value="Cation_efflux_CTD_sf"/>
</dbReference>
<feature type="transmembrane region" description="Helical" evidence="7">
    <location>
        <begin position="196"/>
        <end position="214"/>
    </location>
</feature>
<dbReference type="Pfam" id="PF01545">
    <property type="entry name" value="Cation_efflux"/>
    <property type="match status" value="1"/>
</dbReference>
<feature type="transmembrane region" description="Helical" evidence="7">
    <location>
        <begin position="97"/>
        <end position="115"/>
    </location>
</feature>
<evidence type="ECO:0000256" key="7">
    <source>
        <dbReference type="SAM" id="Phobius"/>
    </source>
</evidence>
<dbReference type="Gene3D" id="3.30.70.1350">
    <property type="entry name" value="Cation efflux protein, cytoplasmic domain"/>
    <property type="match status" value="1"/>
</dbReference>
<evidence type="ECO:0000259" key="9">
    <source>
        <dbReference type="Pfam" id="PF16916"/>
    </source>
</evidence>
<dbReference type="EMBL" id="JBHSSM010000022">
    <property type="protein sequence ID" value="MFC6315829.1"/>
    <property type="molecule type" value="Genomic_DNA"/>
</dbReference>
<dbReference type="InterPro" id="IPR027469">
    <property type="entry name" value="Cation_efflux_TMD_sf"/>
</dbReference>
<evidence type="ECO:0000256" key="4">
    <source>
        <dbReference type="ARBA" id="ARBA00022692"/>
    </source>
</evidence>
<evidence type="ECO:0000256" key="1">
    <source>
        <dbReference type="ARBA" id="ARBA00004141"/>
    </source>
</evidence>
<keyword evidence="6 7" id="KW-0472">Membrane</keyword>
<feature type="domain" description="Cation efflux protein transmembrane" evidence="8">
    <location>
        <begin position="30"/>
        <end position="222"/>
    </location>
</feature>
<organism evidence="10 11">
    <name type="scientific">Lapidilactobacillus achengensis</name>
    <dbReference type="NCBI Taxonomy" id="2486000"/>
    <lineage>
        <taxon>Bacteria</taxon>
        <taxon>Bacillati</taxon>
        <taxon>Bacillota</taxon>
        <taxon>Bacilli</taxon>
        <taxon>Lactobacillales</taxon>
        <taxon>Lactobacillaceae</taxon>
        <taxon>Lapidilactobacillus</taxon>
    </lineage>
</organism>
<dbReference type="Gene3D" id="1.20.1510.10">
    <property type="entry name" value="Cation efflux protein transmembrane domain"/>
    <property type="match status" value="1"/>
</dbReference>
<gene>
    <name evidence="10" type="ORF">ACFQHW_09675</name>
</gene>
<protein>
    <submittedName>
        <fullName evidence="10">Cation diffusion facilitator family transporter</fullName>
    </submittedName>
</protein>
<feature type="domain" description="Cation efflux protein cytoplasmic" evidence="9">
    <location>
        <begin position="226"/>
        <end position="302"/>
    </location>
</feature>
<sequence length="395" mass="44091">MQLFLNWLAKKNRHRSALERRANYGFFAGLVGIISNLILFGLKIVIGVISGSIAIITDAVNNLSDMLSSVVTVIGFKMAEKKPDHDHPYGHERSETIAGFLISMVILFVGLQFTTTSFKKILDPVSVSYAPAVYVVLALSIGLKIWQVLFYRRVGQIIDSLTLVATAKDSLNDVYATIAVLVSAVIQNMTGWQLDGYVGLAVAIYILISALTMIRSFISSLLGHQPEDALLAKMTTLLDDSEAILGYHDLMVHQYGPNSIFATVHIELDSGWSLNHAHKVIDKIEHDFWHQQHIHMVCHVDPIDIRSRKSAQIYEAVQAVIGHYQLGLQTHDFHVERLVNSDHLIQFDVIVPDSVKVSDDELLVGINHDLRKILGDVTAEITFDHNYAMHDHTLI</sequence>
<dbReference type="NCBIfam" id="TIGR01297">
    <property type="entry name" value="CDF"/>
    <property type="match status" value="1"/>
</dbReference>
<dbReference type="InterPro" id="IPR058533">
    <property type="entry name" value="Cation_efflux_TM"/>
</dbReference>
<dbReference type="Pfam" id="PF16916">
    <property type="entry name" value="ZT_dimer"/>
    <property type="match status" value="1"/>
</dbReference>
<evidence type="ECO:0000256" key="5">
    <source>
        <dbReference type="ARBA" id="ARBA00022989"/>
    </source>
</evidence>
<dbReference type="SUPFAM" id="SSF161111">
    <property type="entry name" value="Cation efflux protein transmembrane domain-like"/>
    <property type="match status" value="1"/>
</dbReference>
<evidence type="ECO:0000313" key="11">
    <source>
        <dbReference type="Proteomes" id="UP001596310"/>
    </source>
</evidence>
<dbReference type="SUPFAM" id="SSF160240">
    <property type="entry name" value="Cation efflux protein cytoplasmic domain-like"/>
    <property type="match status" value="1"/>
</dbReference>
<feature type="transmembrane region" description="Helical" evidence="7">
    <location>
        <begin position="52"/>
        <end position="76"/>
    </location>
</feature>
<reference evidence="11" key="1">
    <citation type="journal article" date="2019" name="Int. J. Syst. Evol. Microbiol.">
        <title>The Global Catalogue of Microorganisms (GCM) 10K type strain sequencing project: providing services to taxonomists for standard genome sequencing and annotation.</title>
        <authorList>
            <consortium name="The Broad Institute Genomics Platform"/>
            <consortium name="The Broad Institute Genome Sequencing Center for Infectious Disease"/>
            <person name="Wu L."/>
            <person name="Ma J."/>
        </authorList>
    </citation>
    <scope>NUCLEOTIDE SEQUENCE [LARGE SCALE GENOMIC DNA]</scope>
    <source>
        <strain evidence="11">CCM 8897</strain>
    </source>
</reference>
<evidence type="ECO:0000259" key="8">
    <source>
        <dbReference type="Pfam" id="PF01545"/>
    </source>
</evidence>
<comment type="subcellular location">
    <subcellularLocation>
        <location evidence="1">Membrane</location>
        <topology evidence="1">Multi-pass membrane protein</topology>
    </subcellularLocation>
</comment>
<dbReference type="PANTHER" id="PTHR43840:SF50">
    <property type="entry name" value="MANGANESE EFFLUX SYSTEM PROTEIN MNES"/>
    <property type="match status" value="1"/>
</dbReference>
<evidence type="ECO:0000256" key="3">
    <source>
        <dbReference type="ARBA" id="ARBA00022448"/>
    </source>
</evidence>
<keyword evidence="11" id="KW-1185">Reference proteome</keyword>
<accession>A0ABW1UPD6</accession>
<name>A0ABW1UPD6_9LACO</name>
<proteinExistence type="inferred from homology"/>
<dbReference type="Proteomes" id="UP001596310">
    <property type="component" value="Unassembled WGS sequence"/>
</dbReference>
<dbReference type="InterPro" id="IPR050291">
    <property type="entry name" value="CDF_Transporter"/>
</dbReference>
<feature type="transmembrane region" description="Helical" evidence="7">
    <location>
        <begin position="127"/>
        <end position="151"/>
    </location>
</feature>
<comment type="caution">
    <text evidence="10">The sequence shown here is derived from an EMBL/GenBank/DDBJ whole genome shotgun (WGS) entry which is preliminary data.</text>
</comment>
<keyword evidence="4 7" id="KW-0812">Transmembrane</keyword>
<feature type="transmembrane region" description="Helical" evidence="7">
    <location>
        <begin position="21"/>
        <end position="46"/>
    </location>
</feature>
<dbReference type="InterPro" id="IPR002524">
    <property type="entry name" value="Cation_efflux"/>
</dbReference>
<evidence type="ECO:0000256" key="6">
    <source>
        <dbReference type="ARBA" id="ARBA00023136"/>
    </source>
</evidence>
<comment type="similarity">
    <text evidence="2">Belongs to the cation diffusion facilitator (CDF) transporter (TC 2.A.4) family.</text>
</comment>
<evidence type="ECO:0000313" key="10">
    <source>
        <dbReference type="EMBL" id="MFC6315829.1"/>
    </source>
</evidence>
<dbReference type="RefSeq" id="WP_125599719.1">
    <property type="nucleotide sequence ID" value="NZ_JBHSSM010000022.1"/>
</dbReference>
<dbReference type="PANTHER" id="PTHR43840">
    <property type="entry name" value="MITOCHONDRIAL METAL TRANSPORTER 1-RELATED"/>
    <property type="match status" value="1"/>
</dbReference>
<evidence type="ECO:0000256" key="2">
    <source>
        <dbReference type="ARBA" id="ARBA00008114"/>
    </source>
</evidence>
<keyword evidence="5 7" id="KW-1133">Transmembrane helix</keyword>